<organism evidence="2">
    <name type="scientific">Rhizophora mucronata</name>
    <name type="common">Asiatic mangrove</name>
    <dbReference type="NCBI Taxonomy" id="61149"/>
    <lineage>
        <taxon>Eukaryota</taxon>
        <taxon>Viridiplantae</taxon>
        <taxon>Streptophyta</taxon>
        <taxon>Embryophyta</taxon>
        <taxon>Tracheophyta</taxon>
        <taxon>Spermatophyta</taxon>
        <taxon>Magnoliopsida</taxon>
        <taxon>eudicotyledons</taxon>
        <taxon>Gunneridae</taxon>
        <taxon>Pentapetalae</taxon>
        <taxon>rosids</taxon>
        <taxon>fabids</taxon>
        <taxon>Malpighiales</taxon>
        <taxon>Rhizophoraceae</taxon>
        <taxon>Rhizophora</taxon>
    </lineage>
</organism>
<dbReference type="AlphaFoldDB" id="A0A2P2JHM7"/>
<dbReference type="EMBL" id="GGEC01012497">
    <property type="protein sequence ID" value="MBW92980.1"/>
    <property type="molecule type" value="Transcribed_RNA"/>
</dbReference>
<keyword evidence="1" id="KW-0732">Signal</keyword>
<proteinExistence type="predicted"/>
<evidence type="ECO:0008006" key="3">
    <source>
        <dbReference type="Google" id="ProtNLM"/>
    </source>
</evidence>
<protein>
    <recommendedName>
        <fullName evidence="3">Secreted protein</fullName>
    </recommendedName>
</protein>
<sequence>MLLLYMNCTCKWMCLLSFLFTCSVNFPCFKHIYCAYNFPCSFSLCRRVLREEPNGWSTKLKVKCKSHCQSCLRTTIWR</sequence>
<feature type="signal peptide" evidence="1">
    <location>
        <begin position="1"/>
        <end position="25"/>
    </location>
</feature>
<evidence type="ECO:0000256" key="1">
    <source>
        <dbReference type="SAM" id="SignalP"/>
    </source>
</evidence>
<reference evidence="2" key="1">
    <citation type="submission" date="2018-02" db="EMBL/GenBank/DDBJ databases">
        <title>Rhizophora mucronata_Transcriptome.</title>
        <authorList>
            <person name="Meera S.P."/>
            <person name="Sreeshan A."/>
            <person name="Augustine A."/>
        </authorList>
    </citation>
    <scope>NUCLEOTIDE SEQUENCE</scope>
    <source>
        <tissue evidence="2">Leaf</tissue>
    </source>
</reference>
<evidence type="ECO:0000313" key="2">
    <source>
        <dbReference type="EMBL" id="MBW92980.1"/>
    </source>
</evidence>
<name>A0A2P2JHM7_RHIMU</name>
<accession>A0A2P2JHM7</accession>
<feature type="chain" id="PRO_5015128525" description="Secreted protein" evidence="1">
    <location>
        <begin position="26"/>
        <end position="78"/>
    </location>
</feature>